<organism evidence="2 3">
    <name type="scientific">Triticum urartu</name>
    <name type="common">Red wild einkorn</name>
    <name type="synonym">Crithodium urartu</name>
    <dbReference type="NCBI Taxonomy" id="4572"/>
    <lineage>
        <taxon>Eukaryota</taxon>
        <taxon>Viridiplantae</taxon>
        <taxon>Streptophyta</taxon>
        <taxon>Embryophyta</taxon>
        <taxon>Tracheophyta</taxon>
        <taxon>Spermatophyta</taxon>
        <taxon>Magnoliopsida</taxon>
        <taxon>Liliopsida</taxon>
        <taxon>Poales</taxon>
        <taxon>Poaceae</taxon>
        <taxon>BOP clade</taxon>
        <taxon>Pooideae</taxon>
        <taxon>Triticodae</taxon>
        <taxon>Triticeae</taxon>
        <taxon>Triticinae</taxon>
        <taxon>Triticum</taxon>
    </lineage>
</organism>
<sequence>SQRSWRNKLDRRTGAAAIHILAVVSRGRPTALEHHHHLRYSPPHPSVASPSLETRRRRTAADARDRRRRPRLLIVRSATRAIVRSVTF</sequence>
<name>A0A8R7JXS1_TRIUA</name>
<dbReference type="EnsemblPlants" id="TuG1812G0100001272.01.T01">
    <property type="protein sequence ID" value="TuG1812G0100001272.01.T01"/>
    <property type="gene ID" value="TuG1812G0100001272.01"/>
</dbReference>
<feature type="region of interest" description="Disordered" evidence="1">
    <location>
        <begin position="34"/>
        <end position="68"/>
    </location>
</feature>
<proteinExistence type="predicted"/>
<dbReference type="Gramene" id="TuG1812G0100001272.01.T01">
    <property type="protein sequence ID" value="TuG1812G0100001272.01.T01"/>
    <property type="gene ID" value="TuG1812G0100001272.01"/>
</dbReference>
<keyword evidence="3" id="KW-1185">Reference proteome</keyword>
<protein>
    <submittedName>
        <fullName evidence="2">Uncharacterized protein</fullName>
    </submittedName>
</protein>
<reference evidence="2" key="2">
    <citation type="submission" date="2018-03" db="EMBL/GenBank/DDBJ databases">
        <title>The Triticum urartu genome reveals the dynamic nature of wheat genome evolution.</title>
        <authorList>
            <person name="Ling H."/>
            <person name="Ma B."/>
            <person name="Shi X."/>
            <person name="Liu H."/>
            <person name="Dong L."/>
            <person name="Sun H."/>
            <person name="Cao Y."/>
            <person name="Gao Q."/>
            <person name="Zheng S."/>
            <person name="Li Y."/>
            <person name="Yu Y."/>
            <person name="Du H."/>
            <person name="Qi M."/>
            <person name="Li Y."/>
            <person name="Yu H."/>
            <person name="Cui Y."/>
            <person name="Wang N."/>
            <person name="Chen C."/>
            <person name="Wu H."/>
            <person name="Zhao Y."/>
            <person name="Zhang J."/>
            <person name="Li Y."/>
            <person name="Zhou W."/>
            <person name="Zhang B."/>
            <person name="Hu W."/>
            <person name="Eijk M."/>
            <person name="Tang J."/>
            <person name="Witsenboer H."/>
            <person name="Zhao S."/>
            <person name="Li Z."/>
            <person name="Zhang A."/>
            <person name="Wang D."/>
            <person name="Liang C."/>
        </authorList>
    </citation>
    <scope>NUCLEOTIDE SEQUENCE [LARGE SCALE GENOMIC DNA]</scope>
    <source>
        <strain evidence="2">cv. G1812</strain>
    </source>
</reference>
<evidence type="ECO:0000313" key="3">
    <source>
        <dbReference type="Proteomes" id="UP000015106"/>
    </source>
</evidence>
<accession>A0A8R7JXS1</accession>
<dbReference type="AlphaFoldDB" id="A0A8R7JXS1"/>
<reference evidence="3" key="1">
    <citation type="journal article" date="2013" name="Nature">
        <title>Draft genome of the wheat A-genome progenitor Triticum urartu.</title>
        <authorList>
            <person name="Ling H.Q."/>
            <person name="Zhao S."/>
            <person name="Liu D."/>
            <person name="Wang J."/>
            <person name="Sun H."/>
            <person name="Zhang C."/>
            <person name="Fan H."/>
            <person name="Li D."/>
            <person name="Dong L."/>
            <person name="Tao Y."/>
            <person name="Gao C."/>
            <person name="Wu H."/>
            <person name="Li Y."/>
            <person name="Cui Y."/>
            <person name="Guo X."/>
            <person name="Zheng S."/>
            <person name="Wang B."/>
            <person name="Yu K."/>
            <person name="Liang Q."/>
            <person name="Yang W."/>
            <person name="Lou X."/>
            <person name="Chen J."/>
            <person name="Feng M."/>
            <person name="Jian J."/>
            <person name="Zhang X."/>
            <person name="Luo G."/>
            <person name="Jiang Y."/>
            <person name="Liu J."/>
            <person name="Wang Z."/>
            <person name="Sha Y."/>
            <person name="Zhang B."/>
            <person name="Wu H."/>
            <person name="Tang D."/>
            <person name="Shen Q."/>
            <person name="Xue P."/>
            <person name="Zou S."/>
            <person name="Wang X."/>
            <person name="Liu X."/>
            <person name="Wang F."/>
            <person name="Yang Y."/>
            <person name="An X."/>
            <person name="Dong Z."/>
            <person name="Zhang K."/>
            <person name="Zhang X."/>
            <person name="Luo M.C."/>
            <person name="Dvorak J."/>
            <person name="Tong Y."/>
            <person name="Wang J."/>
            <person name="Yang H."/>
            <person name="Li Z."/>
            <person name="Wang D."/>
            <person name="Zhang A."/>
            <person name="Wang J."/>
        </authorList>
    </citation>
    <scope>NUCLEOTIDE SEQUENCE</scope>
    <source>
        <strain evidence="3">cv. G1812</strain>
    </source>
</reference>
<evidence type="ECO:0000313" key="2">
    <source>
        <dbReference type="EnsemblPlants" id="TuG1812G0100001272.01.T01"/>
    </source>
</evidence>
<evidence type="ECO:0000256" key="1">
    <source>
        <dbReference type="SAM" id="MobiDB-lite"/>
    </source>
</evidence>
<reference evidence="2" key="3">
    <citation type="submission" date="2022-06" db="UniProtKB">
        <authorList>
            <consortium name="EnsemblPlants"/>
        </authorList>
    </citation>
    <scope>IDENTIFICATION</scope>
</reference>
<dbReference type="Proteomes" id="UP000015106">
    <property type="component" value="Chromosome 1"/>
</dbReference>